<keyword evidence="3" id="KW-1185">Reference proteome</keyword>
<dbReference type="EMBL" id="JAJNEC010000003">
    <property type="protein sequence ID" value="MCD2421667.1"/>
    <property type="molecule type" value="Genomic_DNA"/>
</dbReference>
<evidence type="ECO:0000313" key="2">
    <source>
        <dbReference type="EMBL" id="MCD2421667.1"/>
    </source>
</evidence>
<sequence>MKRGGVLIVVYSLLFAGGFLIWNSAQKAAHRSPAPVFVQKDARYSATPDLPVFPPDLFLDRTDDKEEDVAPGLHEHTFADVPHWVFNWVTNRLLHIHDKEKPYRRPYPACLTAGKYIFFRSIRV</sequence>
<keyword evidence="1" id="KW-1133">Transmembrane helix</keyword>
<reference evidence="2 3" key="1">
    <citation type="submission" date="2021-11" db="EMBL/GenBank/DDBJ databases">
        <title>Genomic of Niabella pedocola.</title>
        <authorList>
            <person name="Wu T."/>
        </authorList>
    </citation>
    <scope>NUCLEOTIDE SEQUENCE [LARGE SCALE GENOMIC DNA]</scope>
    <source>
        <strain evidence="2 3">JCM 31011</strain>
    </source>
</reference>
<keyword evidence="1" id="KW-0812">Transmembrane</keyword>
<organism evidence="2 3">
    <name type="scientific">Niabella pedocola</name>
    <dbReference type="NCBI Taxonomy" id="1752077"/>
    <lineage>
        <taxon>Bacteria</taxon>
        <taxon>Pseudomonadati</taxon>
        <taxon>Bacteroidota</taxon>
        <taxon>Chitinophagia</taxon>
        <taxon>Chitinophagales</taxon>
        <taxon>Chitinophagaceae</taxon>
        <taxon>Niabella</taxon>
    </lineage>
</organism>
<dbReference type="Proteomes" id="UP001199816">
    <property type="component" value="Unassembled WGS sequence"/>
</dbReference>
<protein>
    <submittedName>
        <fullName evidence="2">Uncharacterized protein</fullName>
    </submittedName>
</protein>
<gene>
    <name evidence="2" type="ORF">LQ567_02770</name>
</gene>
<proteinExistence type="predicted"/>
<comment type="caution">
    <text evidence="2">The sequence shown here is derived from an EMBL/GenBank/DDBJ whole genome shotgun (WGS) entry which is preliminary data.</text>
</comment>
<feature type="transmembrane region" description="Helical" evidence="1">
    <location>
        <begin position="6"/>
        <end position="25"/>
    </location>
</feature>
<name>A0ABS8PMZ9_9BACT</name>
<evidence type="ECO:0000256" key="1">
    <source>
        <dbReference type="SAM" id="Phobius"/>
    </source>
</evidence>
<dbReference type="RefSeq" id="WP_231002572.1">
    <property type="nucleotide sequence ID" value="NZ_JAJNEC010000003.1"/>
</dbReference>
<evidence type="ECO:0000313" key="3">
    <source>
        <dbReference type="Proteomes" id="UP001199816"/>
    </source>
</evidence>
<keyword evidence="1" id="KW-0472">Membrane</keyword>
<accession>A0ABS8PMZ9</accession>